<feature type="compositionally biased region" description="Pro residues" evidence="2">
    <location>
        <begin position="423"/>
        <end position="449"/>
    </location>
</feature>
<proteinExistence type="inferred from homology"/>
<dbReference type="KEGG" id="vg:912117"/>
<dbReference type="Pfam" id="PF03251">
    <property type="entry name" value="Tymo_45kd_70kd"/>
    <property type="match status" value="1"/>
</dbReference>
<evidence type="ECO:0000313" key="4">
    <source>
        <dbReference type="Proteomes" id="UP000203566"/>
    </source>
</evidence>
<dbReference type="OrthoDB" id="19242at10239"/>
<feature type="compositionally biased region" description="Low complexity" evidence="2">
    <location>
        <begin position="251"/>
        <end position="271"/>
    </location>
</feature>
<feature type="compositionally biased region" description="Low complexity" evidence="2">
    <location>
        <begin position="229"/>
        <end position="238"/>
    </location>
</feature>
<evidence type="ECO:0000256" key="2">
    <source>
        <dbReference type="SAM" id="MobiDB-lite"/>
    </source>
</evidence>
<accession>Q9QCX4</accession>
<feature type="region of interest" description="Disordered" evidence="2">
    <location>
        <begin position="181"/>
        <end position="214"/>
    </location>
</feature>
<feature type="compositionally biased region" description="Polar residues" evidence="2">
    <location>
        <begin position="633"/>
        <end position="644"/>
    </location>
</feature>
<dbReference type="EMBL" id="AF195000">
    <property type="protein sequence ID" value="AAF09239.1"/>
    <property type="molecule type" value="Genomic_RNA"/>
</dbReference>
<protein>
    <submittedName>
        <fullName evidence="3">Overlapping protein</fullName>
    </submittedName>
</protein>
<feature type="compositionally biased region" description="Low complexity" evidence="2">
    <location>
        <begin position="606"/>
        <end position="622"/>
    </location>
</feature>
<feature type="compositionally biased region" description="Basic residues" evidence="2">
    <location>
        <begin position="496"/>
        <end position="506"/>
    </location>
</feature>
<feature type="compositionally biased region" description="Low complexity" evidence="2">
    <location>
        <begin position="525"/>
        <end position="541"/>
    </location>
</feature>
<feature type="compositionally biased region" description="Polar residues" evidence="2">
    <location>
        <begin position="71"/>
        <end position="81"/>
    </location>
</feature>
<evidence type="ECO:0000256" key="1">
    <source>
        <dbReference type="ARBA" id="ARBA00008523"/>
    </source>
</evidence>
<feature type="region of interest" description="Disordered" evidence="2">
    <location>
        <begin position="149"/>
        <end position="169"/>
    </location>
</feature>
<reference evidence="3 4" key="1">
    <citation type="submission" date="2000-05" db="EMBL/GenBank/DDBJ databases">
        <title>Serological and molecular characterization of chayote mosaic virus, a new tymovirus infecting Cucurbitaceae.</title>
        <authorList>
            <person name="Bernal J.J."/>
            <person name="Jimenez I."/>
            <person name="Moreno M."/>
            <person name="Moreira L."/>
            <person name="Rivera C."/>
            <person name="Rodriguez-Cerezo E."/>
        </authorList>
    </citation>
    <scope>NUCLEOTIDE SEQUENCE [LARGE SCALE GENOMIC DNA]</scope>
    <source>
        <strain evidence="4">Chayote (Sechium edule)</strain>
    </source>
</reference>
<feature type="region of interest" description="Disordered" evidence="2">
    <location>
        <begin position="423"/>
        <end position="644"/>
    </location>
</feature>
<feature type="region of interest" description="Disordered" evidence="2">
    <location>
        <begin position="229"/>
        <end position="271"/>
    </location>
</feature>
<dbReference type="GeneID" id="912117"/>
<feature type="region of interest" description="Disordered" evidence="2">
    <location>
        <begin position="293"/>
        <end position="398"/>
    </location>
</feature>
<organism evidence="3 4">
    <name type="scientific">Chayote mosaic virus</name>
    <dbReference type="NCBI Taxonomy" id="71030"/>
    <lineage>
        <taxon>Viruses</taxon>
        <taxon>Riboviria</taxon>
        <taxon>Orthornavirae</taxon>
        <taxon>Kitrinoviricota</taxon>
        <taxon>Alsuviricetes</taxon>
        <taxon>Tymovirales</taxon>
        <taxon>Tymoviridae</taxon>
        <taxon>Tymovirus</taxon>
        <taxon>Tymovirus chayotis</taxon>
    </lineage>
</organism>
<dbReference type="Proteomes" id="UP000203566">
    <property type="component" value="Segment"/>
</dbReference>
<sequence length="680" mass="73452">MSNVVPTSLGRSLPYYSPGLLCLPGSGLCVPTTPLLHSGLPMDSPKGTPAVPHPIRDPNLRIRFNPPPSPSSQGPRDQPSVQPLEPPLPGSLDRAFHEALKIQEASGSQPPLLPTPQLPAVLRRHSPVPHHQLYPPHLNQRVHARRADVLPPQSNTGPLSPMPPTRDALLQSRDSPRVRLHGLLPLPSSVPIPSDRLVSPLHPRKPSRRQLQPAFSRPKLVESALHHLSPPHSQHHQAGVLGPPPLHSSPERPSSPTPSFHSCSSSVSSTDSLPLNPLFLRLRFDRQSPILPDPGLLGAAPSHLPPPTSPSSSRSHQGVRGSVHLHSGRPNPSRLGSRRLRSHAQQQTRALLGNVPSLGQSTNVRPAKRPHPTPRHVQLLPQPGSQAAPSRSTTLAVDPTKGIPCVVRFGSLPPLPISPDYPPSPLGKYPRPPPYVLPKPRLSPKPPSRSKPLRRGFLPPSTSSPLLPSPVPAPNGKGLLPLPLPRRPCKPSSTPRPHHPHRKSHSHLPNQPASKVPSFPHPSIPTMSQPPSLPSSSSGPPRHLPLRSPSPPVSAPMEAPQLPCVESPPLSPPLSHPPSSPELIVYRPRRSASLSPHSHHPGARVRFSSFRSRSFSPRRSSPAQSHRPLSDPHPSSNFRSQLSSYFGDSPTPSCYLNRFSLLDSGLHSSSVCTDWLPKPQ</sequence>
<comment type="similarity">
    <text evidence="1">Belongs to the tymoviridae protein p69 family.</text>
</comment>
<feature type="region of interest" description="Disordered" evidence="2">
    <location>
        <begin position="40"/>
        <end position="92"/>
    </location>
</feature>
<keyword evidence="4" id="KW-1185">Reference proteome</keyword>
<feature type="compositionally biased region" description="Pro residues" evidence="2">
    <location>
        <begin position="569"/>
        <end position="580"/>
    </location>
</feature>
<dbReference type="InterPro" id="IPR004935">
    <property type="entry name" value="45/70kDa_tymovirus"/>
</dbReference>
<name>Q9QCX4_9VIRU</name>
<feature type="compositionally biased region" description="Low complexity" evidence="2">
    <location>
        <begin position="183"/>
        <end position="194"/>
    </location>
</feature>
<evidence type="ECO:0000313" key="3">
    <source>
        <dbReference type="EMBL" id="AAF09239.1"/>
    </source>
</evidence>
<feature type="compositionally biased region" description="Polar residues" evidence="2">
    <location>
        <begin position="383"/>
        <end position="395"/>
    </location>
</feature>
<dbReference type="RefSeq" id="NP_067736.1">
    <property type="nucleotide sequence ID" value="NC_002588.1"/>
</dbReference>